<proteinExistence type="predicted"/>
<evidence type="ECO:0000313" key="2">
    <source>
        <dbReference type="Proteomes" id="UP000541444"/>
    </source>
</evidence>
<dbReference type="AlphaFoldDB" id="A0A7J7PCE5"/>
<protein>
    <submittedName>
        <fullName evidence="1">Uncharacterized protein</fullName>
    </submittedName>
</protein>
<organism evidence="1 2">
    <name type="scientific">Kingdonia uniflora</name>
    <dbReference type="NCBI Taxonomy" id="39325"/>
    <lineage>
        <taxon>Eukaryota</taxon>
        <taxon>Viridiplantae</taxon>
        <taxon>Streptophyta</taxon>
        <taxon>Embryophyta</taxon>
        <taxon>Tracheophyta</taxon>
        <taxon>Spermatophyta</taxon>
        <taxon>Magnoliopsida</taxon>
        <taxon>Ranunculales</taxon>
        <taxon>Circaeasteraceae</taxon>
        <taxon>Kingdonia</taxon>
    </lineage>
</organism>
<sequence>MGKQEVRETLMRFFSKLLCTDEPTTSDLILQNIQPRISEEENLRFLKWSTPEEIEHTMQQFYLLKAPCPDRLSGFLHAVDHKIKDIFEPFLEKVQTRLDGWKAKCLTQVGGWSLSIRLFLQSQITLM</sequence>
<evidence type="ECO:0000313" key="1">
    <source>
        <dbReference type="EMBL" id="KAF6176814.1"/>
    </source>
</evidence>
<gene>
    <name evidence="1" type="ORF">GIB67_026501</name>
</gene>
<keyword evidence="2" id="KW-1185">Reference proteome</keyword>
<dbReference type="EMBL" id="JACGCM010000032">
    <property type="protein sequence ID" value="KAF6176814.1"/>
    <property type="molecule type" value="Genomic_DNA"/>
</dbReference>
<comment type="caution">
    <text evidence="1">The sequence shown here is derived from an EMBL/GenBank/DDBJ whole genome shotgun (WGS) entry which is preliminary data.</text>
</comment>
<accession>A0A7J7PCE5</accession>
<reference evidence="1 2" key="1">
    <citation type="journal article" date="2020" name="IScience">
        <title>Genome Sequencing of the Endangered Kingdonia uniflora (Circaeasteraceae, Ranunculales) Reveals Potential Mechanisms of Evolutionary Specialization.</title>
        <authorList>
            <person name="Sun Y."/>
            <person name="Deng T."/>
            <person name="Zhang A."/>
            <person name="Moore M.J."/>
            <person name="Landis J.B."/>
            <person name="Lin N."/>
            <person name="Zhang H."/>
            <person name="Zhang X."/>
            <person name="Huang J."/>
            <person name="Zhang X."/>
            <person name="Sun H."/>
            <person name="Wang H."/>
        </authorList>
    </citation>
    <scope>NUCLEOTIDE SEQUENCE [LARGE SCALE GENOMIC DNA]</scope>
    <source>
        <strain evidence="1">TB1705</strain>
        <tissue evidence="1">Leaf</tissue>
    </source>
</reference>
<name>A0A7J7PCE5_9MAGN</name>
<dbReference type="Proteomes" id="UP000541444">
    <property type="component" value="Unassembled WGS sequence"/>
</dbReference>